<dbReference type="InterPro" id="IPR027417">
    <property type="entry name" value="P-loop_NTPase"/>
</dbReference>
<dbReference type="SUPFAM" id="SSF52540">
    <property type="entry name" value="P-loop containing nucleoside triphosphate hydrolases"/>
    <property type="match status" value="1"/>
</dbReference>
<evidence type="ECO:0000256" key="7">
    <source>
        <dbReference type="ARBA" id="ARBA00022989"/>
    </source>
</evidence>
<evidence type="ECO:0000256" key="2">
    <source>
        <dbReference type="ARBA" id="ARBA00022448"/>
    </source>
</evidence>
<dbReference type="PROSITE" id="PS50929">
    <property type="entry name" value="ABC_TM1F"/>
    <property type="match status" value="1"/>
</dbReference>
<evidence type="ECO:0000256" key="1">
    <source>
        <dbReference type="ARBA" id="ARBA00004651"/>
    </source>
</evidence>
<dbReference type="PANTHER" id="PTHR43394">
    <property type="entry name" value="ATP-DEPENDENT PERMEASE MDL1, MITOCHONDRIAL"/>
    <property type="match status" value="1"/>
</dbReference>
<dbReference type="Gene3D" id="1.20.1560.10">
    <property type="entry name" value="ABC transporter type 1, transmembrane domain"/>
    <property type="match status" value="1"/>
</dbReference>
<comment type="subcellular location">
    <subcellularLocation>
        <location evidence="1">Cell membrane</location>
        <topology evidence="1">Multi-pass membrane protein</topology>
    </subcellularLocation>
</comment>
<dbReference type="FunFam" id="3.40.50.300:FF:000221">
    <property type="entry name" value="Multidrug ABC transporter ATP-binding protein"/>
    <property type="match status" value="1"/>
</dbReference>
<dbReference type="Pfam" id="PF00005">
    <property type="entry name" value="ABC_tran"/>
    <property type="match status" value="1"/>
</dbReference>
<dbReference type="InterPro" id="IPR003439">
    <property type="entry name" value="ABC_transporter-like_ATP-bd"/>
</dbReference>
<reference evidence="12" key="2">
    <citation type="submission" date="2021-04" db="EMBL/GenBank/DDBJ databases">
        <authorList>
            <person name="Gilroy R."/>
        </authorList>
    </citation>
    <scope>NUCLEOTIDE SEQUENCE</scope>
    <source>
        <strain evidence="12">14975</strain>
    </source>
</reference>
<feature type="transmembrane region" description="Helical" evidence="9">
    <location>
        <begin position="267"/>
        <end position="285"/>
    </location>
</feature>
<keyword evidence="5" id="KW-0547">Nucleotide-binding</keyword>
<dbReference type="InterPro" id="IPR039421">
    <property type="entry name" value="Type_1_exporter"/>
</dbReference>
<dbReference type="Gene3D" id="3.40.50.300">
    <property type="entry name" value="P-loop containing nucleotide triphosphate hydrolases"/>
    <property type="match status" value="1"/>
</dbReference>
<feature type="domain" description="ABC transmembrane type-1" evidence="11">
    <location>
        <begin position="22"/>
        <end position="323"/>
    </location>
</feature>
<proteinExistence type="predicted"/>
<gene>
    <name evidence="12" type="ORF">H9862_03205</name>
</gene>
<keyword evidence="8 9" id="KW-0472">Membrane</keyword>
<dbReference type="InterPro" id="IPR003593">
    <property type="entry name" value="AAA+_ATPase"/>
</dbReference>
<dbReference type="Proteomes" id="UP000823964">
    <property type="component" value="Unassembled WGS sequence"/>
</dbReference>
<dbReference type="Pfam" id="PF00664">
    <property type="entry name" value="ABC_membrane"/>
    <property type="match status" value="1"/>
</dbReference>
<dbReference type="EMBL" id="DXFQ01000052">
    <property type="protein sequence ID" value="HIX19595.1"/>
    <property type="molecule type" value="Genomic_DNA"/>
</dbReference>
<evidence type="ECO:0000256" key="6">
    <source>
        <dbReference type="ARBA" id="ARBA00022840"/>
    </source>
</evidence>
<dbReference type="GO" id="GO:0005886">
    <property type="term" value="C:plasma membrane"/>
    <property type="evidence" value="ECO:0007669"/>
    <property type="project" value="UniProtKB-SubCell"/>
</dbReference>
<evidence type="ECO:0000256" key="3">
    <source>
        <dbReference type="ARBA" id="ARBA00022475"/>
    </source>
</evidence>
<comment type="caution">
    <text evidence="12">The sequence shown here is derived from an EMBL/GenBank/DDBJ whole genome shotgun (WGS) entry which is preliminary data.</text>
</comment>
<evidence type="ECO:0000256" key="9">
    <source>
        <dbReference type="SAM" id="Phobius"/>
    </source>
</evidence>
<sequence>MLRRIASFARRFVLPNWRLMLLMIVTGLCAAAASGLGVPLLLRYVFPVVFPSADGEMPLLLQQVPMLQSCDRATLLLLACGSIPAVFVLRGFFLWLNAVTVTRTGLRILEMLRMEAFRHVQRLPLGFLEKHRKGDLLSRLVTDTQSVQTVLTNVANDLVKQPITTLCALAAFVVLLVQTGHAFLFLINLVFISLAVVPVMVFGKRIMIKAKRAQANMGELNALLQQNLETQREVRAYGLEQQQTDDFSRASEAYCRNVLKLVKYQKALVPVMETVTSLALAVLLVQGRLCGMDLTMFMAMAAALFFLFDSLKRAGQAFNNLNEAQGAMMRISEILDEPLTMLDPQEPKHFKQPLRGEIRFRGVSFAYDEASEPALRDVDLVIPAGQVVGLVGPSGAGKTTFASLIPRFYEVTEGAIELDGIDLREVSKHELREQIAFVGQQALLFAGTIRENIQLGSPSADERALMQAADAAAVTPFLAAQPQGMDTVLSDGGSGLSGGQRQRVAIARAFIKEAPVLILDEATASLDAESESEVQRALEELSQGRTTLIVAHRFSTIRHAQRILVFDAGRIIADGSHDELYAGCPLYRELYDRQGM</sequence>
<dbReference type="InterPro" id="IPR011527">
    <property type="entry name" value="ABC1_TM_dom"/>
</dbReference>
<dbReference type="AlphaFoldDB" id="A0A9D2AGQ8"/>
<evidence type="ECO:0000313" key="13">
    <source>
        <dbReference type="Proteomes" id="UP000823964"/>
    </source>
</evidence>
<evidence type="ECO:0000259" key="11">
    <source>
        <dbReference type="PROSITE" id="PS50929"/>
    </source>
</evidence>
<keyword evidence="7 9" id="KW-1133">Transmembrane helix</keyword>
<dbReference type="SMART" id="SM00382">
    <property type="entry name" value="AAA"/>
    <property type="match status" value="1"/>
</dbReference>
<feature type="domain" description="ABC transporter" evidence="10">
    <location>
        <begin position="358"/>
        <end position="593"/>
    </location>
</feature>
<reference evidence="12" key="1">
    <citation type="journal article" date="2021" name="PeerJ">
        <title>Extensive microbial diversity within the chicken gut microbiome revealed by metagenomics and culture.</title>
        <authorList>
            <person name="Gilroy R."/>
            <person name="Ravi A."/>
            <person name="Getino M."/>
            <person name="Pursley I."/>
            <person name="Horton D.L."/>
            <person name="Alikhan N.F."/>
            <person name="Baker D."/>
            <person name="Gharbi K."/>
            <person name="Hall N."/>
            <person name="Watson M."/>
            <person name="Adriaenssens E.M."/>
            <person name="Foster-Nyarko E."/>
            <person name="Jarju S."/>
            <person name="Secka A."/>
            <person name="Antonio M."/>
            <person name="Oren A."/>
            <person name="Chaudhuri R.R."/>
            <person name="La Ragione R."/>
            <person name="Hildebrand F."/>
            <person name="Pallen M.J."/>
        </authorList>
    </citation>
    <scope>NUCLEOTIDE SEQUENCE</scope>
    <source>
        <strain evidence="12">14975</strain>
    </source>
</reference>
<feature type="transmembrane region" description="Helical" evidence="9">
    <location>
        <begin position="183"/>
        <end position="202"/>
    </location>
</feature>
<dbReference type="PANTHER" id="PTHR43394:SF1">
    <property type="entry name" value="ATP-BINDING CASSETTE SUB-FAMILY B MEMBER 10, MITOCHONDRIAL"/>
    <property type="match status" value="1"/>
</dbReference>
<evidence type="ECO:0000256" key="5">
    <source>
        <dbReference type="ARBA" id="ARBA00022741"/>
    </source>
</evidence>
<evidence type="ECO:0000259" key="10">
    <source>
        <dbReference type="PROSITE" id="PS50893"/>
    </source>
</evidence>
<keyword evidence="3" id="KW-1003">Cell membrane</keyword>
<dbReference type="InterPro" id="IPR017871">
    <property type="entry name" value="ABC_transporter-like_CS"/>
</dbReference>
<dbReference type="GO" id="GO:0005524">
    <property type="term" value="F:ATP binding"/>
    <property type="evidence" value="ECO:0007669"/>
    <property type="project" value="UniProtKB-KW"/>
</dbReference>
<dbReference type="GO" id="GO:0016887">
    <property type="term" value="F:ATP hydrolysis activity"/>
    <property type="evidence" value="ECO:0007669"/>
    <property type="project" value="InterPro"/>
</dbReference>
<feature type="transmembrane region" description="Helical" evidence="9">
    <location>
        <begin position="21"/>
        <end position="42"/>
    </location>
</feature>
<evidence type="ECO:0000256" key="8">
    <source>
        <dbReference type="ARBA" id="ARBA00023136"/>
    </source>
</evidence>
<keyword evidence="4 9" id="KW-0812">Transmembrane</keyword>
<accession>A0A9D2AGQ8</accession>
<keyword evidence="2" id="KW-0813">Transport</keyword>
<evidence type="ECO:0000313" key="12">
    <source>
        <dbReference type="EMBL" id="HIX19595.1"/>
    </source>
</evidence>
<dbReference type="PROSITE" id="PS50893">
    <property type="entry name" value="ABC_TRANSPORTER_2"/>
    <property type="match status" value="1"/>
</dbReference>
<keyword evidence="6 12" id="KW-0067">ATP-binding</keyword>
<dbReference type="GO" id="GO:0015421">
    <property type="term" value="F:ABC-type oligopeptide transporter activity"/>
    <property type="evidence" value="ECO:0007669"/>
    <property type="project" value="TreeGrafter"/>
</dbReference>
<dbReference type="InterPro" id="IPR036640">
    <property type="entry name" value="ABC1_TM_sf"/>
</dbReference>
<name>A0A9D2AGQ8_9BACT</name>
<feature type="transmembrane region" description="Helical" evidence="9">
    <location>
        <begin position="75"/>
        <end position="96"/>
    </location>
</feature>
<protein>
    <submittedName>
        <fullName evidence="12">ABC transporter ATP-binding protein/permease</fullName>
    </submittedName>
</protein>
<dbReference type="SUPFAM" id="SSF90123">
    <property type="entry name" value="ABC transporter transmembrane region"/>
    <property type="match status" value="1"/>
</dbReference>
<evidence type="ECO:0000256" key="4">
    <source>
        <dbReference type="ARBA" id="ARBA00022692"/>
    </source>
</evidence>
<feature type="transmembrane region" description="Helical" evidence="9">
    <location>
        <begin position="158"/>
        <end position="177"/>
    </location>
</feature>
<organism evidence="12 13">
    <name type="scientific">Candidatus Akkermansia intestinigallinarum</name>
    <dbReference type="NCBI Taxonomy" id="2838431"/>
    <lineage>
        <taxon>Bacteria</taxon>
        <taxon>Pseudomonadati</taxon>
        <taxon>Verrucomicrobiota</taxon>
        <taxon>Verrucomicrobiia</taxon>
        <taxon>Verrucomicrobiales</taxon>
        <taxon>Akkermansiaceae</taxon>
        <taxon>Akkermansia</taxon>
    </lineage>
</organism>
<dbReference type="CDD" id="cd18552">
    <property type="entry name" value="ABC_6TM_MsbA_like"/>
    <property type="match status" value="1"/>
</dbReference>
<dbReference type="PROSITE" id="PS00211">
    <property type="entry name" value="ABC_TRANSPORTER_1"/>
    <property type="match status" value="1"/>
</dbReference>